<dbReference type="Proteomes" id="UP000322873">
    <property type="component" value="Unassembled WGS sequence"/>
</dbReference>
<feature type="compositionally biased region" description="Polar residues" evidence="3">
    <location>
        <begin position="483"/>
        <end position="494"/>
    </location>
</feature>
<dbReference type="InterPro" id="IPR001452">
    <property type="entry name" value="SH3_domain"/>
</dbReference>
<evidence type="ECO:0000313" key="6">
    <source>
        <dbReference type="Proteomes" id="UP000322873"/>
    </source>
</evidence>
<feature type="region of interest" description="Disordered" evidence="3">
    <location>
        <begin position="99"/>
        <end position="126"/>
    </location>
</feature>
<evidence type="ECO:0000256" key="3">
    <source>
        <dbReference type="SAM" id="MobiDB-lite"/>
    </source>
</evidence>
<dbReference type="EMBL" id="VICG01000008">
    <property type="protein sequence ID" value="KAA8569276.1"/>
    <property type="molecule type" value="Genomic_DNA"/>
</dbReference>
<feature type="region of interest" description="Disordered" evidence="3">
    <location>
        <begin position="482"/>
        <end position="501"/>
    </location>
</feature>
<reference evidence="5 6" key="1">
    <citation type="submission" date="2019-06" db="EMBL/GenBank/DDBJ databases">
        <title>Genome Sequence of the Brown Rot Fungal Pathogen Monilinia fructicola.</title>
        <authorList>
            <person name="De Miccolis Angelini R.M."/>
            <person name="Landi L."/>
            <person name="Abate D."/>
            <person name="Pollastro S."/>
            <person name="Romanazzi G."/>
            <person name="Faretra F."/>
        </authorList>
    </citation>
    <scope>NUCLEOTIDE SEQUENCE [LARGE SCALE GENOMIC DNA]</scope>
    <source>
        <strain evidence="5 6">Mfrc123</strain>
    </source>
</reference>
<feature type="compositionally biased region" description="Basic and acidic residues" evidence="3">
    <location>
        <begin position="539"/>
        <end position="551"/>
    </location>
</feature>
<feature type="domain" description="SH3" evidence="4">
    <location>
        <begin position="431"/>
        <end position="490"/>
    </location>
</feature>
<feature type="region of interest" description="Disordered" evidence="3">
    <location>
        <begin position="16"/>
        <end position="61"/>
    </location>
</feature>
<dbReference type="CDD" id="cd00174">
    <property type="entry name" value="SH3"/>
    <property type="match status" value="1"/>
</dbReference>
<dbReference type="InterPro" id="IPR036028">
    <property type="entry name" value="SH3-like_dom_sf"/>
</dbReference>
<protein>
    <recommendedName>
        <fullName evidence="4">SH3 domain-containing protein</fullName>
    </recommendedName>
</protein>
<feature type="compositionally biased region" description="Pro residues" evidence="3">
    <location>
        <begin position="414"/>
        <end position="431"/>
    </location>
</feature>
<dbReference type="PROSITE" id="PS50002">
    <property type="entry name" value="SH3"/>
    <property type="match status" value="1"/>
</dbReference>
<feature type="region of interest" description="Disordered" evidence="3">
    <location>
        <begin position="411"/>
        <end position="433"/>
    </location>
</feature>
<organism evidence="5 6">
    <name type="scientific">Monilinia fructicola</name>
    <name type="common">Brown rot fungus</name>
    <name type="synonym">Ciboria fructicola</name>
    <dbReference type="NCBI Taxonomy" id="38448"/>
    <lineage>
        <taxon>Eukaryota</taxon>
        <taxon>Fungi</taxon>
        <taxon>Dikarya</taxon>
        <taxon>Ascomycota</taxon>
        <taxon>Pezizomycotina</taxon>
        <taxon>Leotiomycetes</taxon>
        <taxon>Helotiales</taxon>
        <taxon>Sclerotiniaceae</taxon>
        <taxon>Monilinia</taxon>
    </lineage>
</organism>
<gene>
    <name evidence="5" type="ORF">EYC84_000937</name>
</gene>
<dbReference type="Gene3D" id="2.30.30.40">
    <property type="entry name" value="SH3 Domains"/>
    <property type="match status" value="1"/>
</dbReference>
<keyword evidence="6" id="KW-1185">Reference proteome</keyword>
<sequence length="578" mass="63781">MFPTIPLATKPVKENKITRAWRRMSSESPAASSTLNSSLPQQQQERRASVQLAPTTKEMPSVAEEDAGEFDGFDGLGINFYDHLGNKVLPQAMVASRVPGPRGAVSPRAPGSRMPTAPLPKDPPIAARTPVVIRESYTRDSSFPGTSEATVDFDTLLGEFLEKTERDQSNALCPSPTSSRKNSTRVNTPKSNRQVSAAKPIVTSGAFGFRSYTAPLALLIYTNSRVKIRWNCSTFSNSDHQHSKTREENSGLTPETLIETPSALNSKLYRMPASPTIVKRSSRSKPQRDELYFFPYERQRIEQLVEQSKNRNCTNHQNCTDCIEKEYAYYENKIMSASIPPERRQQIMKANRSIRNIKNELENLLEDELITFESYELMISRLPSENSLNATSSPAPPVNVASPAPVAPVAPVVPSTPNPPPRAPTQPPPRPEIGRATALYRYTEPDDCNFEVGDIIIIFEYMNDDWWMGKNERTGKEGVFPSNYVQKHTNQPTFQPGYYGNEKATYSPYAAQQQGPAPPGPSNPYDSSVPPMAVAEQPTDDKPSKGGEMGKKFGKKLGNAAIFGAGATIGGNIVNSIF</sequence>
<dbReference type="SUPFAM" id="SSF50044">
    <property type="entry name" value="SH3-domain"/>
    <property type="match status" value="1"/>
</dbReference>
<accession>A0A5M9JNE3</accession>
<dbReference type="PANTHER" id="PTHR45929">
    <property type="entry name" value="JAK PATHWAY SIGNAL TRANSDUCTION ADAPTOR MOLECULE"/>
    <property type="match status" value="1"/>
</dbReference>
<proteinExistence type="predicted"/>
<evidence type="ECO:0000256" key="1">
    <source>
        <dbReference type="ARBA" id="ARBA00022443"/>
    </source>
</evidence>
<dbReference type="VEuPathDB" id="FungiDB:MFRU_004g01090"/>
<dbReference type="SMART" id="SM00326">
    <property type="entry name" value="SH3"/>
    <property type="match status" value="1"/>
</dbReference>
<comment type="caution">
    <text evidence="5">The sequence shown here is derived from an EMBL/GenBank/DDBJ whole genome shotgun (WGS) entry which is preliminary data.</text>
</comment>
<dbReference type="InterPro" id="IPR050670">
    <property type="entry name" value="STAM"/>
</dbReference>
<dbReference type="PRINTS" id="PR00452">
    <property type="entry name" value="SH3DOMAIN"/>
</dbReference>
<feature type="region of interest" description="Disordered" evidence="3">
    <location>
        <begin position="510"/>
        <end position="551"/>
    </location>
</feature>
<dbReference type="PANTHER" id="PTHR45929:SF7">
    <property type="entry name" value="LAS SEVENTEEN-BINDING PROTEIN 1"/>
    <property type="match status" value="1"/>
</dbReference>
<evidence type="ECO:0000256" key="2">
    <source>
        <dbReference type="PROSITE-ProRule" id="PRU00192"/>
    </source>
</evidence>
<feature type="region of interest" description="Disordered" evidence="3">
    <location>
        <begin position="165"/>
        <end position="197"/>
    </location>
</feature>
<evidence type="ECO:0000313" key="5">
    <source>
        <dbReference type="EMBL" id="KAA8569276.1"/>
    </source>
</evidence>
<keyword evidence="1 2" id="KW-0728">SH3 domain</keyword>
<dbReference type="Pfam" id="PF00018">
    <property type="entry name" value="SH3_1"/>
    <property type="match status" value="1"/>
</dbReference>
<feature type="compositionally biased region" description="Polar residues" evidence="3">
    <location>
        <begin position="26"/>
        <end position="43"/>
    </location>
</feature>
<dbReference type="AlphaFoldDB" id="A0A5M9JNE3"/>
<feature type="compositionally biased region" description="Polar residues" evidence="3">
    <location>
        <begin position="169"/>
        <end position="195"/>
    </location>
</feature>
<evidence type="ECO:0000259" key="4">
    <source>
        <dbReference type="PROSITE" id="PS50002"/>
    </source>
</evidence>
<name>A0A5M9JNE3_MONFR</name>